<dbReference type="Pfam" id="PF00107">
    <property type="entry name" value="ADH_zinc_N"/>
    <property type="match status" value="1"/>
</dbReference>
<dbReference type="PANTHER" id="PTHR42813">
    <property type="entry name" value="ZINC-TYPE ALCOHOL DEHYDROGENASE-LIKE"/>
    <property type="match status" value="1"/>
</dbReference>
<keyword evidence="4" id="KW-1133">Transmembrane helix</keyword>
<proteinExistence type="predicted"/>
<organism evidence="7 8">
    <name type="scientific">Marasmius oreades</name>
    <name type="common">fairy-ring Marasmius</name>
    <dbReference type="NCBI Taxonomy" id="181124"/>
    <lineage>
        <taxon>Eukaryota</taxon>
        <taxon>Fungi</taxon>
        <taxon>Dikarya</taxon>
        <taxon>Basidiomycota</taxon>
        <taxon>Agaricomycotina</taxon>
        <taxon>Agaricomycetes</taxon>
        <taxon>Agaricomycetidae</taxon>
        <taxon>Agaricales</taxon>
        <taxon>Marasmiineae</taxon>
        <taxon>Marasmiaceae</taxon>
        <taxon>Marasmius</taxon>
    </lineage>
</organism>
<feature type="transmembrane region" description="Helical" evidence="4">
    <location>
        <begin position="252"/>
        <end position="276"/>
    </location>
</feature>
<dbReference type="InterPro" id="IPR013154">
    <property type="entry name" value="ADH-like_N"/>
</dbReference>
<dbReference type="Proteomes" id="UP001049176">
    <property type="component" value="Chromosome 9"/>
</dbReference>
<protein>
    <recommendedName>
        <fullName evidence="9">Alcohol dehydrogenase</fullName>
    </recommendedName>
</protein>
<dbReference type="SUPFAM" id="SSF50129">
    <property type="entry name" value="GroES-like"/>
    <property type="match status" value="1"/>
</dbReference>
<keyword evidence="2" id="KW-0479">Metal-binding</keyword>
<comment type="cofactor">
    <cofactor evidence="1">
        <name>Zn(2+)</name>
        <dbReference type="ChEBI" id="CHEBI:29105"/>
    </cofactor>
</comment>
<dbReference type="KEGG" id="more:E1B28_013596"/>
<evidence type="ECO:0000313" key="7">
    <source>
        <dbReference type="EMBL" id="KAG7087648.1"/>
    </source>
</evidence>
<dbReference type="GeneID" id="66082671"/>
<evidence type="ECO:0000256" key="1">
    <source>
        <dbReference type="ARBA" id="ARBA00001947"/>
    </source>
</evidence>
<dbReference type="RefSeq" id="XP_043004119.1">
    <property type="nucleotide sequence ID" value="XM_043158764.1"/>
</dbReference>
<evidence type="ECO:0000313" key="8">
    <source>
        <dbReference type="Proteomes" id="UP001049176"/>
    </source>
</evidence>
<keyword evidence="3" id="KW-0862">Zinc</keyword>
<dbReference type="Pfam" id="PF08240">
    <property type="entry name" value="ADH_N"/>
    <property type="match status" value="1"/>
</dbReference>
<reference evidence="7" key="1">
    <citation type="journal article" date="2021" name="Genome Biol. Evol.">
        <title>The assembled and annotated genome of the fairy-ring fungus Marasmius oreades.</title>
        <authorList>
            <person name="Hiltunen M."/>
            <person name="Ament-Velasquez S.L."/>
            <person name="Johannesson H."/>
        </authorList>
    </citation>
    <scope>NUCLEOTIDE SEQUENCE</scope>
    <source>
        <strain evidence="7">03SP1</strain>
    </source>
</reference>
<gene>
    <name evidence="7" type="ORF">E1B28_013596</name>
</gene>
<evidence type="ECO:0000256" key="4">
    <source>
        <dbReference type="SAM" id="Phobius"/>
    </source>
</evidence>
<dbReference type="InterPro" id="IPR036291">
    <property type="entry name" value="NAD(P)-bd_dom_sf"/>
</dbReference>
<keyword evidence="4" id="KW-0812">Transmembrane</keyword>
<evidence type="ECO:0000259" key="6">
    <source>
        <dbReference type="Pfam" id="PF08240"/>
    </source>
</evidence>
<dbReference type="Gene3D" id="3.90.180.10">
    <property type="entry name" value="Medium-chain alcohol dehydrogenases, catalytic domain"/>
    <property type="match status" value="1"/>
</dbReference>
<sequence>MGMGMSCLVGMVLSHPSCTPTAMTQETHRTVCWYPPSFDVRVEDVAMPRIEHPDDAVVKVTLGGLCGSDLHIYRGHGGIDKVHTCGHEFIGTVHKLGDNYGSNQADIRPSLYKNLKVGDRVVAAFTVSCGECHVCHVGYTCRCPHGLLFGSPFLNGGQAQYVRVPKAGATLFNLENPESILKSLTPDKIKHINDASLLILSDILPTGLFGAVQTLNHPKVKAIWEGKGWPGVFFSDADADPSANAMNEEDKFLTIALVGLGPVGICALVSLLDLIWNLETRSKFRYRIVAVDLLESRRNKAQAVYDRIQHPDKGKNGDVVVLGGDLGELKEKVMEWTGGVGVTAVLEAVGHADALELAFDVVRTFGAITSIGVHGAVPIPFTGRQAYNKNISFDFGRCPVRSMLPRAFEILVKRQDVFGEIGTESSLIDRVVPLNQAPEMYRKFEKGDVGKVLFDPWK</sequence>
<feature type="domain" description="Alcohol dehydrogenase-like C-terminal" evidence="5">
    <location>
        <begin position="287"/>
        <end position="393"/>
    </location>
</feature>
<dbReference type="OrthoDB" id="3941538at2759"/>
<evidence type="ECO:0000256" key="2">
    <source>
        <dbReference type="ARBA" id="ARBA00022723"/>
    </source>
</evidence>
<comment type="caution">
    <text evidence="7">The sequence shown here is derived from an EMBL/GenBank/DDBJ whole genome shotgun (WGS) entry which is preliminary data.</text>
</comment>
<dbReference type="PANTHER" id="PTHR42813:SF2">
    <property type="entry name" value="DEHYDROGENASE, ZINC-CONTAINING, PUTATIVE (AFU_ORTHOLOGUE AFUA_2G02810)-RELATED"/>
    <property type="match status" value="1"/>
</dbReference>
<dbReference type="InterPro" id="IPR011032">
    <property type="entry name" value="GroES-like_sf"/>
</dbReference>
<feature type="domain" description="Alcohol dehydrogenase-like N-terminal" evidence="6">
    <location>
        <begin position="53"/>
        <end position="168"/>
    </location>
</feature>
<evidence type="ECO:0000256" key="3">
    <source>
        <dbReference type="ARBA" id="ARBA00022833"/>
    </source>
</evidence>
<accession>A0A9P7UMY6</accession>
<name>A0A9P7UMY6_9AGAR</name>
<dbReference type="AlphaFoldDB" id="A0A9P7UMY6"/>
<evidence type="ECO:0000259" key="5">
    <source>
        <dbReference type="Pfam" id="PF00107"/>
    </source>
</evidence>
<keyword evidence="8" id="KW-1185">Reference proteome</keyword>
<dbReference type="GO" id="GO:0046872">
    <property type="term" value="F:metal ion binding"/>
    <property type="evidence" value="ECO:0007669"/>
    <property type="project" value="UniProtKB-KW"/>
</dbReference>
<dbReference type="Gene3D" id="3.40.50.720">
    <property type="entry name" value="NAD(P)-binding Rossmann-like Domain"/>
    <property type="match status" value="1"/>
</dbReference>
<evidence type="ECO:0008006" key="9">
    <source>
        <dbReference type="Google" id="ProtNLM"/>
    </source>
</evidence>
<keyword evidence="4" id="KW-0472">Membrane</keyword>
<dbReference type="SUPFAM" id="SSF51735">
    <property type="entry name" value="NAD(P)-binding Rossmann-fold domains"/>
    <property type="match status" value="1"/>
</dbReference>
<dbReference type="InterPro" id="IPR013149">
    <property type="entry name" value="ADH-like_C"/>
</dbReference>
<dbReference type="EMBL" id="CM032189">
    <property type="protein sequence ID" value="KAG7087648.1"/>
    <property type="molecule type" value="Genomic_DNA"/>
</dbReference>